<dbReference type="InterPro" id="IPR023845">
    <property type="entry name" value="DUF3817_TM"/>
</dbReference>
<gene>
    <name evidence="8" type="ORF">GCM10010406_05580</name>
</gene>
<dbReference type="EMBL" id="BAAATA010000002">
    <property type="protein sequence ID" value="GAA2472711.1"/>
    <property type="molecule type" value="Genomic_DNA"/>
</dbReference>
<keyword evidence="5 6" id="KW-0472">Membrane</keyword>
<feature type="transmembrane region" description="Helical" evidence="6">
    <location>
        <begin position="38"/>
        <end position="60"/>
    </location>
</feature>
<dbReference type="Proteomes" id="UP001501358">
    <property type="component" value="Unassembled WGS sequence"/>
</dbReference>
<protein>
    <submittedName>
        <fullName evidence="8">DUF3817 domain-containing protein</fullName>
    </submittedName>
</protein>
<evidence type="ECO:0000256" key="1">
    <source>
        <dbReference type="ARBA" id="ARBA00004651"/>
    </source>
</evidence>
<evidence type="ECO:0000256" key="6">
    <source>
        <dbReference type="SAM" id="Phobius"/>
    </source>
</evidence>
<evidence type="ECO:0000256" key="2">
    <source>
        <dbReference type="ARBA" id="ARBA00022475"/>
    </source>
</evidence>
<evidence type="ECO:0000256" key="4">
    <source>
        <dbReference type="ARBA" id="ARBA00022989"/>
    </source>
</evidence>
<name>A0ABN3KVD3_9ACTN</name>
<keyword evidence="9" id="KW-1185">Reference proteome</keyword>
<organism evidence="8 9">
    <name type="scientific">Streptomyces thermolineatus</name>
    <dbReference type="NCBI Taxonomy" id="44033"/>
    <lineage>
        <taxon>Bacteria</taxon>
        <taxon>Bacillati</taxon>
        <taxon>Actinomycetota</taxon>
        <taxon>Actinomycetes</taxon>
        <taxon>Kitasatosporales</taxon>
        <taxon>Streptomycetaceae</taxon>
        <taxon>Streptomyces</taxon>
    </lineage>
</organism>
<keyword evidence="2" id="KW-1003">Cell membrane</keyword>
<evidence type="ECO:0000313" key="9">
    <source>
        <dbReference type="Proteomes" id="UP001501358"/>
    </source>
</evidence>
<evidence type="ECO:0000259" key="7">
    <source>
        <dbReference type="Pfam" id="PF12823"/>
    </source>
</evidence>
<dbReference type="RefSeq" id="WP_344381465.1">
    <property type="nucleotide sequence ID" value="NZ_BAAATA010000002.1"/>
</dbReference>
<keyword evidence="4 6" id="KW-1133">Transmembrane helix</keyword>
<feature type="domain" description="DUF3817" evidence="7">
    <location>
        <begin position="10"/>
        <end position="93"/>
    </location>
</feature>
<evidence type="ECO:0000256" key="5">
    <source>
        <dbReference type="ARBA" id="ARBA00023136"/>
    </source>
</evidence>
<feature type="transmembrane region" description="Helical" evidence="6">
    <location>
        <begin position="72"/>
        <end position="89"/>
    </location>
</feature>
<comment type="caution">
    <text evidence="8">The sequence shown here is derived from an EMBL/GenBank/DDBJ whole genome shotgun (WGS) entry which is preliminary data.</text>
</comment>
<proteinExistence type="predicted"/>
<dbReference type="Pfam" id="PF12823">
    <property type="entry name" value="DUF3817"/>
    <property type="match status" value="1"/>
</dbReference>
<accession>A0ABN3KVD3</accession>
<dbReference type="NCBIfam" id="TIGR03954">
    <property type="entry name" value="integ_memb_HG"/>
    <property type="match status" value="1"/>
</dbReference>
<keyword evidence="3 6" id="KW-0812">Transmembrane</keyword>
<sequence>MDVKTASAVRRFRLVSFVEAVSFVVLLAASVLKRTTDFNAVPVLGAVHGFLFVLFCLFLLDAWNRTKWSLGRPVLYFVLSVIPFAGFYAERLLKAEEERWVAAAHGRKAQEVPGDRDEQAVGA</sequence>
<evidence type="ECO:0000313" key="8">
    <source>
        <dbReference type="EMBL" id="GAA2472711.1"/>
    </source>
</evidence>
<dbReference type="PANTHER" id="PTHR40077">
    <property type="entry name" value="MEMBRANE PROTEIN-RELATED"/>
    <property type="match status" value="1"/>
</dbReference>
<reference evidence="8 9" key="1">
    <citation type="journal article" date="2019" name="Int. J. Syst. Evol. Microbiol.">
        <title>The Global Catalogue of Microorganisms (GCM) 10K type strain sequencing project: providing services to taxonomists for standard genome sequencing and annotation.</title>
        <authorList>
            <consortium name="The Broad Institute Genomics Platform"/>
            <consortium name="The Broad Institute Genome Sequencing Center for Infectious Disease"/>
            <person name="Wu L."/>
            <person name="Ma J."/>
        </authorList>
    </citation>
    <scope>NUCLEOTIDE SEQUENCE [LARGE SCALE GENOMIC DNA]</scope>
    <source>
        <strain evidence="8 9">JCM 6307</strain>
    </source>
</reference>
<dbReference type="PANTHER" id="PTHR40077:SF1">
    <property type="entry name" value="MEMBRANE PROTEIN"/>
    <property type="match status" value="1"/>
</dbReference>
<evidence type="ECO:0000256" key="3">
    <source>
        <dbReference type="ARBA" id="ARBA00022692"/>
    </source>
</evidence>
<comment type="subcellular location">
    <subcellularLocation>
        <location evidence="1">Cell membrane</location>
        <topology evidence="1">Multi-pass membrane protein</topology>
    </subcellularLocation>
</comment>
<feature type="transmembrane region" description="Helical" evidence="6">
    <location>
        <begin position="12"/>
        <end position="32"/>
    </location>
</feature>